<organism evidence="2 3">
    <name type="scientific">Phytophthora citrophthora</name>
    <dbReference type="NCBI Taxonomy" id="4793"/>
    <lineage>
        <taxon>Eukaryota</taxon>
        <taxon>Sar</taxon>
        <taxon>Stramenopiles</taxon>
        <taxon>Oomycota</taxon>
        <taxon>Peronosporomycetes</taxon>
        <taxon>Peronosporales</taxon>
        <taxon>Peronosporaceae</taxon>
        <taxon>Phytophthora</taxon>
    </lineage>
</organism>
<protein>
    <submittedName>
        <fullName evidence="2">Uncharacterized protein</fullName>
    </submittedName>
</protein>
<dbReference type="AlphaFoldDB" id="A0AAD9GTZ0"/>
<feature type="compositionally biased region" description="Polar residues" evidence="1">
    <location>
        <begin position="288"/>
        <end position="330"/>
    </location>
</feature>
<comment type="caution">
    <text evidence="2">The sequence shown here is derived from an EMBL/GenBank/DDBJ whole genome shotgun (WGS) entry which is preliminary data.</text>
</comment>
<feature type="region of interest" description="Disordered" evidence="1">
    <location>
        <begin position="195"/>
        <end position="247"/>
    </location>
</feature>
<feature type="region of interest" description="Disordered" evidence="1">
    <location>
        <begin position="147"/>
        <end position="169"/>
    </location>
</feature>
<dbReference type="EMBL" id="JASMQC010000005">
    <property type="protein sequence ID" value="KAK1944717.1"/>
    <property type="molecule type" value="Genomic_DNA"/>
</dbReference>
<gene>
    <name evidence="2" type="ORF">P3T76_003250</name>
</gene>
<keyword evidence="3" id="KW-1185">Reference proteome</keyword>
<proteinExistence type="predicted"/>
<evidence type="ECO:0000313" key="3">
    <source>
        <dbReference type="Proteomes" id="UP001259832"/>
    </source>
</evidence>
<dbReference type="Proteomes" id="UP001259832">
    <property type="component" value="Unassembled WGS sequence"/>
</dbReference>
<accession>A0AAD9GTZ0</accession>
<sequence length="362" mass="39385">MKCPHVYIQMESKAVVVLVKNRVWLQLKGPSTVILLEKTIQTMRDHAISWREIKFEVKQSLDLYRSRRGDAVDMGSVFMRAWNNAKGSPHGKLLPRGVNYFCGSRLHHWSFVLGKVEIGSGSHDDKREAFRLAAANAAEFILGLSDGKNDHTWRPPRPHRATPTEDDSDCELLYVKDPTDEAAAAATASAIELSSSSKSSSADVSDTEVKTERGGNSASTVIVISDSEDEDIPELNGSASISSSAPQPVVDVAASETAVAPTSQCSMCEVIWMRKPDSAGCRRCQLASKQTKSSLETSPSKSEVAASSASQDSGVEPDSSNSPRSGQLSRNSDDSCRNTQTEAASRPTKRLRSFFESIRMTE</sequence>
<feature type="compositionally biased region" description="Polar residues" evidence="1">
    <location>
        <begin position="237"/>
        <end position="246"/>
    </location>
</feature>
<evidence type="ECO:0000313" key="2">
    <source>
        <dbReference type="EMBL" id="KAK1944717.1"/>
    </source>
</evidence>
<reference evidence="2" key="1">
    <citation type="submission" date="2023-08" db="EMBL/GenBank/DDBJ databases">
        <title>Reference Genome Resource for the Citrus Pathogen Phytophthora citrophthora.</title>
        <authorList>
            <person name="Moller H."/>
            <person name="Coetzee B."/>
            <person name="Rose L.J."/>
            <person name="Van Niekerk J.M."/>
        </authorList>
    </citation>
    <scope>NUCLEOTIDE SEQUENCE</scope>
    <source>
        <strain evidence="2">STE-U-9442</strain>
    </source>
</reference>
<feature type="region of interest" description="Disordered" evidence="1">
    <location>
        <begin position="288"/>
        <end position="362"/>
    </location>
</feature>
<name>A0AAD9GTZ0_9STRA</name>
<evidence type="ECO:0000256" key="1">
    <source>
        <dbReference type="SAM" id="MobiDB-lite"/>
    </source>
</evidence>